<dbReference type="InterPro" id="IPR033749">
    <property type="entry name" value="Polyprenyl_synt_CS"/>
</dbReference>
<feature type="compositionally biased region" description="Low complexity" evidence="11">
    <location>
        <begin position="440"/>
        <end position="469"/>
    </location>
</feature>
<dbReference type="InterPro" id="IPR008949">
    <property type="entry name" value="Isoprenoid_synthase_dom_sf"/>
</dbReference>
<evidence type="ECO:0000256" key="1">
    <source>
        <dbReference type="ARBA" id="ARBA00001946"/>
    </source>
</evidence>
<evidence type="ECO:0000313" key="12">
    <source>
        <dbReference type="EMBL" id="KAF4613303.1"/>
    </source>
</evidence>
<evidence type="ECO:0000256" key="8">
    <source>
        <dbReference type="ARBA" id="ARBA00032448"/>
    </source>
</evidence>
<dbReference type="PROSITE" id="PS00723">
    <property type="entry name" value="POLYPRENYL_SYNTHASE_1"/>
    <property type="match status" value="1"/>
</dbReference>
<dbReference type="Pfam" id="PF00348">
    <property type="entry name" value="polyprenyl_synt"/>
    <property type="match status" value="1"/>
</dbReference>
<feature type="compositionally biased region" description="Polar residues" evidence="11">
    <location>
        <begin position="258"/>
        <end position="268"/>
    </location>
</feature>
<feature type="compositionally biased region" description="Low complexity" evidence="11">
    <location>
        <begin position="377"/>
        <end position="391"/>
    </location>
</feature>
<evidence type="ECO:0000256" key="10">
    <source>
        <dbReference type="ARBA" id="ARBA00033096"/>
    </source>
</evidence>
<dbReference type="GO" id="GO:0004659">
    <property type="term" value="F:prenyltransferase activity"/>
    <property type="evidence" value="ECO:0007669"/>
    <property type="project" value="InterPro"/>
</dbReference>
<evidence type="ECO:0000256" key="3">
    <source>
        <dbReference type="ARBA" id="ARBA00022723"/>
    </source>
</evidence>
<feature type="compositionally biased region" description="Polar residues" evidence="11">
    <location>
        <begin position="345"/>
        <end position="354"/>
    </location>
</feature>
<feature type="region of interest" description="Disordered" evidence="11">
    <location>
        <begin position="377"/>
        <end position="486"/>
    </location>
</feature>
<evidence type="ECO:0000256" key="11">
    <source>
        <dbReference type="SAM" id="MobiDB-lite"/>
    </source>
</evidence>
<accession>A0A8H4VKK1</accession>
<comment type="caution">
    <text evidence="12">The sequence shown here is derived from an EMBL/GenBank/DDBJ whole genome shotgun (WGS) entry which is preliminary data.</text>
</comment>
<name>A0A8H4VKK1_9AGAR</name>
<dbReference type="PANTHER" id="PTHR12001">
    <property type="entry name" value="GERANYLGERANYL PYROPHOSPHATE SYNTHASE"/>
    <property type="match status" value="1"/>
</dbReference>
<evidence type="ECO:0000256" key="2">
    <source>
        <dbReference type="ARBA" id="ARBA00006706"/>
    </source>
</evidence>
<dbReference type="AlphaFoldDB" id="A0A8H4VKK1"/>
<protein>
    <recommendedName>
        <fullName evidence="9">(2E,6E)-farnesyl diphosphate synthase</fullName>
    </recommendedName>
    <alternativeName>
        <fullName evidence="8">Dimethylallyltranstransferase</fullName>
    </alternativeName>
    <alternativeName>
        <fullName evidence="7">Farnesyl diphosphate synthase</fullName>
    </alternativeName>
    <alternativeName>
        <fullName evidence="5">Farnesyltranstransferase</fullName>
    </alternativeName>
    <alternativeName>
        <fullName evidence="10">Geranylgeranyl diphosphate synthase</fullName>
    </alternativeName>
    <alternativeName>
        <fullName evidence="6">Geranyltranstransferase</fullName>
    </alternativeName>
</protein>
<feature type="region of interest" description="Disordered" evidence="11">
    <location>
        <begin position="318"/>
        <end position="356"/>
    </location>
</feature>
<keyword evidence="13" id="KW-1185">Reference proteome</keyword>
<keyword evidence="3" id="KW-0479">Metal-binding</keyword>
<comment type="cofactor">
    <cofactor evidence="1">
        <name>Mg(2+)</name>
        <dbReference type="ChEBI" id="CHEBI:18420"/>
    </cofactor>
</comment>
<evidence type="ECO:0000256" key="7">
    <source>
        <dbReference type="ARBA" id="ARBA00032424"/>
    </source>
</evidence>
<dbReference type="GO" id="GO:0008299">
    <property type="term" value="P:isoprenoid biosynthetic process"/>
    <property type="evidence" value="ECO:0007669"/>
    <property type="project" value="InterPro"/>
</dbReference>
<organism evidence="12 13">
    <name type="scientific">Agrocybe pediades</name>
    <dbReference type="NCBI Taxonomy" id="84607"/>
    <lineage>
        <taxon>Eukaryota</taxon>
        <taxon>Fungi</taxon>
        <taxon>Dikarya</taxon>
        <taxon>Basidiomycota</taxon>
        <taxon>Agaricomycotina</taxon>
        <taxon>Agaricomycetes</taxon>
        <taxon>Agaricomycetidae</taxon>
        <taxon>Agaricales</taxon>
        <taxon>Agaricineae</taxon>
        <taxon>Strophariaceae</taxon>
        <taxon>Agrocybe</taxon>
    </lineage>
</organism>
<dbReference type="Gene3D" id="1.10.600.10">
    <property type="entry name" value="Farnesyl Diphosphate Synthase"/>
    <property type="match status" value="1"/>
</dbReference>
<dbReference type="Proteomes" id="UP000521872">
    <property type="component" value="Unassembled WGS sequence"/>
</dbReference>
<dbReference type="EMBL" id="JAACJL010000046">
    <property type="protein sequence ID" value="KAF4613303.1"/>
    <property type="molecule type" value="Genomic_DNA"/>
</dbReference>
<feature type="compositionally biased region" description="Polar residues" evidence="11">
    <location>
        <begin position="296"/>
        <end position="306"/>
    </location>
</feature>
<reference evidence="12 13" key="1">
    <citation type="submission" date="2019-12" db="EMBL/GenBank/DDBJ databases">
        <authorList>
            <person name="Floudas D."/>
            <person name="Bentzer J."/>
            <person name="Ahren D."/>
            <person name="Johansson T."/>
            <person name="Persson P."/>
            <person name="Tunlid A."/>
        </authorList>
    </citation>
    <scope>NUCLEOTIDE SEQUENCE [LARGE SCALE GENOMIC DNA]</scope>
    <source>
        <strain evidence="12 13">CBS 102.39</strain>
    </source>
</reference>
<evidence type="ECO:0000313" key="13">
    <source>
        <dbReference type="Proteomes" id="UP000521872"/>
    </source>
</evidence>
<proteinExistence type="inferred from homology"/>
<sequence>MACPKRWKRRSHIKVSPKALRPTLTMVPRIRNWTRGGSLEQQHLGATASDSLRDPASPSRTSSQILARIAELRPVLPRPTQGGPVHDPSTGTPHGHTNRHHDNKPYQHTPYGVPHQHALTPPSFLPSGNLTTPFAFNEQSSYNSSSQIHMMGGSATDWPPREGDNSEFQSISPSSCGCGDACRCPGCVHHNRTTAAPSSSAYSSCHNPELCMTCLDCTIMSLPSSAVLPLDTALSIYDPQLQNDAIDDWLRQMSFTLPSDNSPSITTGTYPLQSPPTYQQPSPSNWNNQSNYPFPEQQNEADPLSTFNFGLSATQSMMSYSPSTSHTRNASYSAPASRTGHRLHSSLSVPSSGTPVDPRLLGTGVPMNVQQFSNFMSQARSRSPSTSSQSSFHGSDHQGGTAAIPTPPYRPSGRMQGMPTQAQGLRSMPHLDIRPNIHRGPSSGSSASISPSPGSSAASSATRAPYAASNPETRQPDYDPSGEAQASLATQSKSCVHDCANMSTYDNILQVLSDEPAWTQENEEVNFVDLPAHIVRLNVIYLEQVLLEPFRYITSNPGKEIRGKLIEAFNLWLNVPSEKLQVIAKIVNMLHAASLMVDDIEDDSQLRRGNPVTHKIYGVPQTINTANYVYFLAYQELFSLRGSDTSEKAGKALHALVTGNSIFL</sequence>
<evidence type="ECO:0000256" key="9">
    <source>
        <dbReference type="ARBA" id="ARBA00032873"/>
    </source>
</evidence>
<feature type="compositionally biased region" description="Polar residues" evidence="11">
    <location>
        <begin position="318"/>
        <end position="336"/>
    </location>
</feature>
<keyword evidence="4" id="KW-0460">Magnesium</keyword>
<feature type="region of interest" description="Disordered" evidence="11">
    <location>
        <begin position="74"/>
        <end position="105"/>
    </location>
</feature>
<dbReference type="InterPro" id="IPR000092">
    <property type="entry name" value="Polyprenyl_synt"/>
</dbReference>
<evidence type="ECO:0000256" key="4">
    <source>
        <dbReference type="ARBA" id="ARBA00022842"/>
    </source>
</evidence>
<evidence type="ECO:0000256" key="5">
    <source>
        <dbReference type="ARBA" id="ARBA00032052"/>
    </source>
</evidence>
<dbReference type="PANTHER" id="PTHR12001:SF44">
    <property type="entry name" value="GERANYLGERANYL PYROPHOSPHATE SYNTHASE"/>
    <property type="match status" value="1"/>
</dbReference>
<dbReference type="SUPFAM" id="SSF48576">
    <property type="entry name" value="Terpenoid synthases"/>
    <property type="match status" value="1"/>
</dbReference>
<evidence type="ECO:0000256" key="6">
    <source>
        <dbReference type="ARBA" id="ARBA00032380"/>
    </source>
</evidence>
<feature type="region of interest" description="Disordered" evidence="11">
    <location>
        <begin position="258"/>
        <end position="306"/>
    </location>
</feature>
<gene>
    <name evidence="12" type="ORF">D9613_011203</name>
</gene>
<comment type="similarity">
    <text evidence="2">Belongs to the FPP/GGPP synthase family.</text>
</comment>
<feature type="compositionally biased region" description="Low complexity" evidence="11">
    <location>
        <begin position="269"/>
        <end position="293"/>
    </location>
</feature>
<dbReference type="GO" id="GO:0046872">
    <property type="term" value="F:metal ion binding"/>
    <property type="evidence" value="ECO:0007669"/>
    <property type="project" value="UniProtKB-KW"/>
</dbReference>